<evidence type="ECO:0000256" key="2">
    <source>
        <dbReference type="ARBA" id="ARBA00012438"/>
    </source>
</evidence>
<dbReference type="InterPro" id="IPR013655">
    <property type="entry name" value="PAS_fold_3"/>
</dbReference>
<dbReference type="Gene3D" id="2.60.40.10">
    <property type="entry name" value="Immunoglobulins"/>
    <property type="match status" value="1"/>
</dbReference>
<dbReference type="InterPro" id="IPR005467">
    <property type="entry name" value="His_kinase_dom"/>
</dbReference>
<feature type="transmembrane region" description="Helical" evidence="5">
    <location>
        <begin position="795"/>
        <end position="815"/>
    </location>
</feature>
<sequence length="1246" mass="141991">MRIHIFILIWLLGCLPLTMAKQPNFDFYEAEDGLSMNTVNDIVTDNDGFLWAATQAGLNRFDGKKFKVYNVSNNQYGPSGKHITRLFYGRKKQLWLLTKNDGINQYHPAHDTFSAYNHLNSPLPDTEFTDLSQDSDGNIWLATKADGLIHYSPTDNKIINRFTDNSQENVQEKSQTNKLISNGITRLFTDKFERLWIISDRGLSLMTSELTLTHFPHDNTLIKEEITSVESGQSNTLWIGTKSKGLFLLDIHTSSFKRIDTAIGLEGNRITSLKKDRLGKLWIGLEKKGLARYSPQHKTIEFFSGAAKNRQQLNSSLVTSMTIDSDHQLWIGTKGGGLNKTFLDAETFGHMHPQSFADNHLKNGNVRSIFRDHRQQLWVGTAKGIYRALENKNNQIIGFKPFMVPGSRLSQSFISFMREDKQNQFWVGTRGEGLFIFTADKQSYIHYKHNPANSNGLPSDLLFSLYFDRDNSAWITTMDAGVAKYISEARGFSHFRHDKNNADSLASNEITNLIQDKEGNYWFTSYNAGLTRLSVDGTFTRFNTDTLTGFPDDQLMSVFVGKNDTLWLGSSNGIFSFNSRTHDTQLFNTDKGLIGNLAYLTLMDNKQNLWVGTASGLSMFNTHDFSVKNYTNIDGLQDNEFNFGAGFIDDDNRIYLGGINGFNQFRPNQLPTLHPPREPRIDTISILNKDQSSEMRHIDRSIPEESQLSLSHHDDIFSLYYLSPELHRANRLTYEYKMIGLHDKWISGHPDQVARFTGIASGNYTFLLRAKDINGQYSPVRQLDIQILPTPWLSWWAYCLYITGVISLLFLLLYSKSKKYLQQSRLLTEIEKSEQRLQLALWGSGDEFWDWDIDNREVIRSNTFLKYPDTETHLDDTMKQCIHPDDYDEIAAEIDHCMNRGQDKFKLMYRSILGDGTWLWVLNRGQVITRDQLGQPTRIAGTIKNIQAQKDNEASLTALNLDLEARVQGRTSELQHKNDELKETLEELKQTQSELLDKEKMATLGGLVASITHEVNTPIGISVTAASHLQTSVQLFNKHYADGEVSHEDFEEYQTEVHDCSKLILTNLERASKLIKSFKQVSVDQSHEEIREFNLKTYLDEIFLSLNPMLSRTVHEYEYTCPDDLFIKSNPGAFYQIVSNLFNNSVIHAFHDGHSGHLSLHIIKTDHGVDLTYRDDGCGIPTQVQDKIFDPFFTTKRGKGGSGLGMNIVYNLVTQMLGGEITLHSEKDKGCQFTISLPKSILVNSK</sequence>
<evidence type="ECO:0000313" key="7">
    <source>
        <dbReference type="EMBL" id="RTR32827.1"/>
    </source>
</evidence>
<dbReference type="InterPro" id="IPR036890">
    <property type="entry name" value="HATPase_C_sf"/>
</dbReference>
<evidence type="ECO:0000256" key="4">
    <source>
        <dbReference type="SAM" id="Coils"/>
    </source>
</evidence>
<dbReference type="PANTHER" id="PTHR43547">
    <property type="entry name" value="TWO-COMPONENT HISTIDINE KINASE"/>
    <property type="match status" value="1"/>
</dbReference>
<evidence type="ECO:0000256" key="1">
    <source>
        <dbReference type="ARBA" id="ARBA00000085"/>
    </source>
</evidence>
<dbReference type="Gene3D" id="3.30.565.10">
    <property type="entry name" value="Histidine kinase-like ATPase, C-terminal domain"/>
    <property type="match status" value="1"/>
</dbReference>
<dbReference type="InterPro" id="IPR015943">
    <property type="entry name" value="WD40/YVTN_repeat-like_dom_sf"/>
</dbReference>
<keyword evidence="7" id="KW-0808">Transferase</keyword>
<dbReference type="SMART" id="SM00387">
    <property type="entry name" value="HATPase_c"/>
    <property type="match status" value="1"/>
</dbReference>
<dbReference type="PRINTS" id="PR00344">
    <property type="entry name" value="BCTRLSENSOR"/>
</dbReference>
<name>A0A431WBR4_9GAMM</name>
<evidence type="ECO:0000256" key="3">
    <source>
        <dbReference type="ARBA" id="ARBA00022553"/>
    </source>
</evidence>
<dbReference type="Pfam" id="PF08447">
    <property type="entry name" value="PAS_3"/>
    <property type="match status" value="1"/>
</dbReference>
<dbReference type="InterPro" id="IPR013783">
    <property type="entry name" value="Ig-like_fold"/>
</dbReference>
<dbReference type="OrthoDB" id="9772100at2"/>
<feature type="domain" description="Histidine kinase" evidence="6">
    <location>
        <begin position="1010"/>
        <end position="1241"/>
    </location>
</feature>
<dbReference type="CDD" id="cd00075">
    <property type="entry name" value="HATPase"/>
    <property type="match status" value="1"/>
</dbReference>
<keyword evidence="5" id="KW-0812">Transmembrane</keyword>
<feature type="coiled-coil region" evidence="4">
    <location>
        <begin position="971"/>
        <end position="1001"/>
    </location>
</feature>
<keyword evidence="8" id="KW-1185">Reference proteome</keyword>
<dbReference type="PROSITE" id="PS50109">
    <property type="entry name" value="HIS_KIN"/>
    <property type="match status" value="1"/>
</dbReference>
<keyword evidence="7" id="KW-0418">Kinase</keyword>
<keyword evidence="5" id="KW-1133">Transmembrane helix</keyword>
<dbReference type="EC" id="2.7.13.3" evidence="2"/>
<comment type="catalytic activity">
    <reaction evidence="1">
        <text>ATP + protein L-histidine = ADP + protein N-phospho-L-histidine.</text>
        <dbReference type="EC" id="2.7.13.3"/>
    </reaction>
</comment>
<dbReference type="GO" id="GO:0000155">
    <property type="term" value="F:phosphorelay sensor kinase activity"/>
    <property type="evidence" value="ECO:0007669"/>
    <property type="project" value="TreeGrafter"/>
</dbReference>
<dbReference type="EMBL" id="RXNV01000003">
    <property type="protein sequence ID" value="RTR32827.1"/>
    <property type="molecule type" value="Genomic_DNA"/>
</dbReference>
<protein>
    <recommendedName>
        <fullName evidence="2">histidine kinase</fullName>
        <ecNumber evidence="2">2.7.13.3</ecNumber>
    </recommendedName>
</protein>
<dbReference type="SUPFAM" id="SSF55874">
    <property type="entry name" value="ATPase domain of HSP90 chaperone/DNA topoisomerase II/histidine kinase"/>
    <property type="match status" value="1"/>
</dbReference>
<proteinExistence type="predicted"/>
<dbReference type="Gene3D" id="3.30.450.20">
    <property type="entry name" value="PAS domain"/>
    <property type="match status" value="1"/>
</dbReference>
<reference evidence="7 8" key="1">
    <citation type="submission" date="2018-12" db="EMBL/GenBank/DDBJ databases">
        <authorList>
            <person name="Yu L."/>
        </authorList>
    </citation>
    <scope>NUCLEOTIDE SEQUENCE [LARGE SCALE GENOMIC DNA]</scope>
    <source>
        <strain evidence="7 8">HAW-EB5</strain>
    </source>
</reference>
<dbReference type="Gene3D" id="1.10.287.130">
    <property type="match status" value="1"/>
</dbReference>
<dbReference type="InterPro" id="IPR004358">
    <property type="entry name" value="Sig_transdc_His_kin-like_C"/>
</dbReference>
<dbReference type="Pfam" id="PF02518">
    <property type="entry name" value="HATPase_c"/>
    <property type="match status" value="1"/>
</dbReference>
<dbReference type="SUPFAM" id="SSF55785">
    <property type="entry name" value="PYP-like sensor domain (PAS domain)"/>
    <property type="match status" value="1"/>
</dbReference>
<organism evidence="7 8">
    <name type="scientific">Shewanella atlantica</name>
    <dbReference type="NCBI Taxonomy" id="271099"/>
    <lineage>
        <taxon>Bacteria</taxon>
        <taxon>Pseudomonadati</taxon>
        <taxon>Pseudomonadota</taxon>
        <taxon>Gammaproteobacteria</taxon>
        <taxon>Alteromonadales</taxon>
        <taxon>Shewanellaceae</taxon>
        <taxon>Shewanella</taxon>
    </lineage>
</organism>
<dbReference type="AlphaFoldDB" id="A0A431WBR4"/>
<dbReference type="InterPro" id="IPR011110">
    <property type="entry name" value="Reg_prop"/>
</dbReference>
<dbReference type="Pfam" id="PF07494">
    <property type="entry name" value="Reg_prop"/>
    <property type="match status" value="4"/>
</dbReference>
<gene>
    <name evidence="7" type="ORF">EKG39_10700</name>
</gene>
<evidence type="ECO:0000259" key="6">
    <source>
        <dbReference type="PROSITE" id="PS50109"/>
    </source>
</evidence>
<keyword evidence="3" id="KW-0597">Phosphoprotein</keyword>
<dbReference type="PANTHER" id="PTHR43547:SF2">
    <property type="entry name" value="HYBRID SIGNAL TRANSDUCTION HISTIDINE KINASE C"/>
    <property type="match status" value="1"/>
</dbReference>
<keyword evidence="5" id="KW-0472">Membrane</keyword>
<evidence type="ECO:0000313" key="8">
    <source>
        <dbReference type="Proteomes" id="UP000282060"/>
    </source>
</evidence>
<dbReference type="Gene3D" id="2.130.10.10">
    <property type="entry name" value="YVTN repeat-like/Quinoprotein amine dehydrogenase"/>
    <property type="match status" value="3"/>
</dbReference>
<dbReference type="InterPro" id="IPR011123">
    <property type="entry name" value="Y_Y_Y"/>
</dbReference>
<dbReference type="InterPro" id="IPR035965">
    <property type="entry name" value="PAS-like_dom_sf"/>
</dbReference>
<dbReference type="Pfam" id="PF07495">
    <property type="entry name" value="Y_Y_Y"/>
    <property type="match status" value="1"/>
</dbReference>
<keyword evidence="4" id="KW-0175">Coiled coil</keyword>
<dbReference type="InterPro" id="IPR003594">
    <property type="entry name" value="HATPase_dom"/>
</dbReference>
<accession>A0A431WBR4</accession>
<dbReference type="SUPFAM" id="SSF63829">
    <property type="entry name" value="Calcium-dependent phosphotriesterase"/>
    <property type="match status" value="3"/>
</dbReference>
<evidence type="ECO:0000256" key="5">
    <source>
        <dbReference type="SAM" id="Phobius"/>
    </source>
</evidence>
<comment type="caution">
    <text evidence="7">The sequence shown here is derived from an EMBL/GenBank/DDBJ whole genome shotgun (WGS) entry which is preliminary data.</text>
</comment>
<dbReference type="Proteomes" id="UP000282060">
    <property type="component" value="Unassembled WGS sequence"/>
</dbReference>